<proteinExistence type="predicted"/>
<comment type="caution">
    <text evidence="1">The sequence shown here is derived from an EMBL/GenBank/DDBJ whole genome shotgun (WGS) entry which is preliminary data.</text>
</comment>
<dbReference type="OrthoDB" id="164847at2"/>
<dbReference type="InterPro" id="IPR021377">
    <property type="entry name" value="DUF3006"/>
</dbReference>
<dbReference type="Pfam" id="PF11213">
    <property type="entry name" value="DUF3006"/>
    <property type="match status" value="1"/>
</dbReference>
<dbReference type="RefSeq" id="WP_149170178.1">
    <property type="nucleotide sequence ID" value="NZ_VTOY01000001.1"/>
</dbReference>
<protein>
    <submittedName>
        <fullName evidence="1">DUF3006 domain-containing protein</fullName>
    </submittedName>
</protein>
<evidence type="ECO:0000313" key="1">
    <source>
        <dbReference type="EMBL" id="TYZ24544.1"/>
    </source>
</evidence>
<evidence type="ECO:0000313" key="2">
    <source>
        <dbReference type="Proteomes" id="UP000323646"/>
    </source>
</evidence>
<dbReference type="EMBL" id="VTOY01000001">
    <property type="protein sequence ID" value="TYZ24544.1"/>
    <property type="molecule type" value="Genomic_DNA"/>
</dbReference>
<gene>
    <name evidence="1" type="ORF">FZ040_00395</name>
</gene>
<dbReference type="AlphaFoldDB" id="A0A5D6WDD4"/>
<reference evidence="1 2" key="1">
    <citation type="submission" date="2019-08" db="EMBL/GenBank/DDBJ databases">
        <title>Selenomonas sp. mPRGC5 and Selenomonas sp. mPRGC8 isolated from ruminal fluid of dairy goat (Capra hircus).</title>
        <authorList>
            <person name="Poothong S."/>
            <person name="Nuengjamnong C."/>
            <person name="Tanasupawat S."/>
        </authorList>
    </citation>
    <scope>NUCLEOTIDE SEQUENCE [LARGE SCALE GENOMIC DNA]</scope>
    <source>
        <strain evidence="2">mPRGC5</strain>
    </source>
</reference>
<dbReference type="Gene3D" id="6.20.120.50">
    <property type="match status" value="1"/>
</dbReference>
<name>A0A5D6WDD4_9FIRM</name>
<keyword evidence="2" id="KW-1185">Reference proteome</keyword>
<organism evidence="1 2">
    <name type="scientific">Selenomonas ruminis</name>
    <dbReference type="NCBI Taxonomy" id="2593411"/>
    <lineage>
        <taxon>Bacteria</taxon>
        <taxon>Bacillati</taxon>
        <taxon>Bacillota</taxon>
        <taxon>Negativicutes</taxon>
        <taxon>Selenomonadales</taxon>
        <taxon>Selenomonadaceae</taxon>
        <taxon>Selenomonas</taxon>
    </lineage>
</organism>
<accession>A0A5D6WDD4</accession>
<sequence>MISAYIDRLEGDLAVLLLGDEMKKVNFPVCFLPADVGEGDYLKLDISYDKEATEQAEQEALDLLKE</sequence>
<dbReference type="Proteomes" id="UP000323646">
    <property type="component" value="Unassembled WGS sequence"/>
</dbReference>